<dbReference type="Gene3D" id="1.20.120.450">
    <property type="entry name" value="dinb family like domain"/>
    <property type="match status" value="1"/>
</dbReference>
<name>A0A2H0C5F7_9BACT</name>
<proteinExistence type="predicted"/>
<comment type="caution">
    <text evidence="1">The sequence shown here is derived from an EMBL/GenBank/DDBJ whole genome shotgun (WGS) entry which is preliminary data.</text>
</comment>
<feature type="non-terminal residue" evidence="1">
    <location>
        <position position="1"/>
    </location>
</feature>
<reference evidence="1 2" key="1">
    <citation type="submission" date="2017-09" db="EMBL/GenBank/DDBJ databases">
        <title>Depth-based differentiation of microbial function through sediment-hosted aquifers and enrichment of novel symbionts in the deep terrestrial subsurface.</title>
        <authorList>
            <person name="Probst A.J."/>
            <person name="Ladd B."/>
            <person name="Jarett J.K."/>
            <person name="Geller-Mcgrath D.E."/>
            <person name="Sieber C.M."/>
            <person name="Emerson J.B."/>
            <person name="Anantharaman K."/>
            <person name="Thomas B.C."/>
            <person name="Malmstrom R."/>
            <person name="Stieglmeier M."/>
            <person name="Klingl A."/>
            <person name="Woyke T."/>
            <person name="Ryan C.M."/>
            <person name="Banfield J.F."/>
        </authorList>
    </citation>
    <scope>NUCLEOTIDE SEQUENCE [LARGE SCALE GENOMIC DNA]</scope>
    <source>
        <strain evidence="1">CG22_combo_CG10-13_8_21_14_all_33_16</strain>
    </source>
</reference>
<organism evidence="1 2">
    <name type="scientific">Candidatus Roizmanbacteria bacterium CG22_combo_CG10-13_8_21_14_all_33_16</name>
    <dbReference type="NCBI Taxonomy" id="1974859"/>
    <lineage>
        <taxon>Bacteria</taxon>
        <taxon>Candidatus Roizmaniibacteriota</taxon>
    </lineage>
</organism>
<evidence type="ECO:0008006" key="3">
    <source>
        <dbReference type="Google" id="ProtNLM"/>
    </source>
</evidence>
<sequence>EFNKEKLILKFDESTLLLLKTLSHQDINKIKVRVKWSKFSVPALQMIWGLNNHEILHTGWNLAYMDFLGIERFPQLKAMWG</sequence>
<evidence type="ECO:0000313" key="1">
    <source>
        <dbReference type="EMBL" id="PIP64558.1"/>
    </source>
</evidence>
<gene>
    <name evidence="1" type="ORF">COW96_01860</name>
</gene>
<evidence type="ECO:0000313" key="2">
    <source>
        <dbReference type="Proteomes" id="UP000230802"/>
    </source>
</evidence>
<dbReference type="SUPFAM" id="SSF109854">
    <property type="entry name" value="DinB/YfiT-like putative metalloenzymes"/>
    <property type="match status" value="1"/>
</dbReference>
<dbReference type="InterPro" id="IPR034660">
    <property type="entry name" value="DinB/YfiT-like"/>
</dbReference>
<accession>A0A2H0C5F7</accession>
<dbReference type="EMBL" id="PCTD01000075">
    <property type="protein sequence ID" value="PIP64558.1"/>
    <property type="molecule type" value="Genomic_DNA"/>
</dbReference>
<protein>
    <recommendedName>
        <fullName evidence="3">DinB-like domain-containing protein</fullName>
    </recommendedName>
</protein>
<dbReference type="Proteomes" id="UP000230802">
    <property type="component" value="Unassembled WGS sequence"/>
</dbReference>
<dbReference type="AlphaFoldDB" id="A0A2H0C5F7"/>